<protein>
    <submittedName>
        <fullName evidence="3">17274_t:CDS:1</fullName>
    </submittedName>
</protein>
<feature type="region of interest" description="Disordered" evidence="2">
    <location>
        <begin position="169"/>
        <end position="226"/>
    </location>
</feature>
<reference evidence="3" key="1">
    <citation type="submission" date="2022-08" db="EMBL/GenBank/DDBJ databases">
        <authorList>
            <person name="Kallberg Y."/>
            <person name="Tangrot J."/>
            <person name="Rosling A."/>
        </authorList>
    </citation>
    <scope>NUCLEOTIDE SEQUENCE</scope>
    <source>
        <strain evidence="3">Wild A</strain>
    </source>
</reference>
<dbReference type="Proteomes" id="UP001153678">
    <property type="component" value="Unassembled WGS sequence"/>
</dbReference>
<evidence type="ECO:0000256" key="1">
    <source>
        <dbReference type="SAM" id="Coils"/>
    </source>
</evidence>
<gene>
    <name evidence="3" type="ORF">FWILDA_LOCUS13478</name>
</gene>
<name>A0A9W4T0K6_9GLOM</name>
<feature type="coiled-coil region" evidence="1">
    <location>
        <begin position="9"/>
        <end position="43"/>
    </location>
</feature>
<organism evidence="3 4">
    <name type="scientific">Funneliformis geosporum</name>
    <dbReference type="NCBI Taxonomy" id="1117311"/>
    <lineage>
        <taxon>Eukaryota</taxon>
        <taxon>Fungi</taxon>
        <taxon>Fungi incertae sedis</taxon>
        <taxon>Mucoromycota</taxon>
        <taxon>Glomeromycotina</taxon>
        <taxon>Glomeromycetes</taxon>
        <taxon>Glomerales</taxon>
        <taxon>Glomeraceae</taxon>
        <taxon>Funneliformis</taxon>
    </lineage>
</organism>
<keyword evidence="4" id="KW-1185">Reference proteome</keyword>
<sequence length="226" mass="25925">MTRYSAEELERQFKQVAKLRKGKKEYEDDAESLTEIKKDLQKCTSSQEYEAKKANYIRKCEESINGLQTQTSSSSSMFGVCIIWADQATNKNVISKLNLLKLEQKQIEKSIEQNRKKAMDKNIDPAEKVLLLQLIEEDGKKLTVNLEKQKNIDEKFKYDPSKHVSDLLSKIKEAIERKDNNSTSRNPKASKNPTDPNNSDSEDDISSEEARNVPNNNNQDDHQPTN</sequence>
<feature type="compositionally biased region" description="Polar residues" evidence="2">
    <location>
        <begin position="181"/>
        <end position="198"/>
    </location>
</feature>
<dbReference type="AlphaFoldDB" id="A0A9W4T0K6"/>
<proteinExistence type="predicted"/>
<evidence type="ECO:0000313" key="4">
    <source>
        <dbReference type="Proteomes" id="UP001153678"/>
    </source>
</evidence>
<dbReference type="EMBL" id="CAMKVN010005077">
    <property type="protein sequence ID" value="CAI2188238.1"/>
    <property type="molecule type" value="Genomic_DNA"/>
</dbReference>
<feature type="compositionally biased region" description="Basic and acidic residues" evidence="2">
    <location>
        <begin position="169"/>
        <end position="180"/>
    </location>
</feature>
<comment type="caution">
    <text evidence="3">The sequence shown here is derived from an EMBL/GenBank/DDBJ whole genome shotgun (WGS) entry which is preliminary data.</text>
</comment>
<keyword evidence="1" id="KW-0175">Coiled coil</keyword>
<evidence type="ECO:0000256" key="2">
    <source>
        <dbReference type="SAM" id="MobiDB-lite"/>
    </source>
</evidence>
<evidence type="ECO:0000313" key="3">
    <source>
        <dbReference type="EMBL" id="CAI2188238.1"/>
    </source>
</evidence>
<dbReference type="OrthoDB" id="10552087at2759"/>
<accession>A0A9W4T0K6</accession>